<feature type="compositionally biased region" description="Gly residues" evidence="1">
    <location>
        <begin position="390"/>
        <end position="401"/>
    </location>
</feature>
<dbReference type="Gene3D" id="2.40.420.20">
    <property type="match status" value="1"/>
</dbReference>
<feature type="region of interest" description="Disordered" evidence="1">
    <location>
        <begin position="1"/>
        <end position="53"/>
    </location>
</feature>
<feature type="region of interest" description="Disordered" evidence="1">
    <location>
        <begin position="375"/>
        <end position="401"/>
    </location>
</feature>
<dbReference type="GO" id="GO:0015562">
    <property type="term" value="F:efflux transmembrane transporter activity"/>
    <property type="evidence" value="ECO:0007669"/>
    <property type="project" value="TreeGrafter"/>
</dbReference>
<keyword evidence="2" id="KW-1133">Transmembrane helix</keyword>
<dbReference type="EMBL" id="AEJC01000285">
    <property type="protein sequence ID" value="EKX65516.1"/>
    <property type="molecule type" value="Genomic_DNA"/>
</dbReference>
<dbReference type="SUPFAM" id="SSF47090">
    <property type="entry name" value="PGBD-like"/>
    <property type="match status" value="1"/>
</dbReference>
<feature type="transmembrane region" description="Helical" evidence="2">
    <location>
        <begin position="67"/>
        <end position="90"/>
    </location>
</feature>
<dbReference type="InterPro" id="IPR036366">
    <property type="entry name" value="PGBDSf"/>
</dbReference>
<feature type="compositionally biased region" description="Low complexity" evidence="1">
    <location>
        <begin position="35"/>
        <end position="53"/>
    </location>
</feature>
<reference evidence="4 5" key="1">
    <citation type="submission" date="2012-11" db="EMBL/GenBank/DDBJ databases">
        <authorList>
            <person name="Huguet-Tapia J.C."/>
            <person name="Durkin A.S."/>
            <person name="Pettis G.S."/>
            <person name="Badger J.H."/>
        </authorList>
    </citation>
    <scope>NUCLEOTIDE SEQUENCE [LARGE SCALE GENOMIC DNA]</scope>
    <source>
        <strain evidence="4 5">91-03</strain>
    </source>
</reference>
<dbReference type="PANTHER" id="PTHR30469:SF15">
    <property type="entry name" value="HLYD FAMILY OF SECRETION PROTEINS"/>
    <property type="match status" value="1"/>
</dbReference>
<accession>L1KXF7</accession>
<feature type="domain" description="Peptidoglycan binding-like" evidence="3">
    <location>
        <begin position="194"/>
        <end position="230"/>
    </location>
</feature>
<evidence type="ECO:0000313" key="5">
    <source>
        <dbReference type="Proteomes" id="UP000010411"/>
    </source>
</evidence>
<proteinExistence type="predicted"/>
<keyword evidence="2" id="KW-0472">Membrane</keyword>
<dbReference type="Pfam" id="PF01471">
    <property type="entry name" value="PG_binding_1"/>
    <property type="match status" value="1"/>
</dbReference>
<dbReference type="PANTHER" id="PTHR30469">
    <property type="entry name" value="MULTIDRUG RESISTANCE PROTEIN MDTA"/>
    <property type="match status" value="1"/>
</dbReference>
<dbReference type="AlphaFoldDB" id="L1KXF7"/>
<dbReference type="RefSeq" id="WP_009314652.1">
    <property type="nucleotide sequence ID" value="NZ_AEJC01000285.1"/>
</dbReference>
<keyword evidence="5" id="KW-1185">Reference proteome</keyword>
<dbReference type="Proteomes" id="UP000010411">
    <property type="component" value="Unassembled WGS sequence"/>
</dbReference>
<comment type="caution">
    <text evidence="4">The sequence shown here is derived from an EMBL/GenBank/DDBJ whole genome shotgun (WGS) entry which is preliminary data.</text>
</comment>
<protein>
    <recommendedName>
        <fullName evidence="3">Peptidoglycan binding-like domain-containing protein</fullName>
    </recommendedName>
</protein>
<feature type="region of interest" description="Disordered" evidence="1">
    <location>
        <begin position="504"/>
        <end position="527"/>
    </location>
</feature>
<evidence type="ECO:0000259" key="3">
    <source>
        <dbReference type="Pfam" id="PF01471"/>
    </source>
</evidence>
<sequence>MPEQRGDGGSEGAAEGTSDEKTEVEEPSSGTVPEAAGDAPRDVGAADDAGAGVVDERGGASLARRRALLATVVAAAVVLSAGGIGAATMVKSPAERAASQGPPPADVLTAPVEYRVLKDSVVLRGTVRADQTVEITAVSAGGGDAVRAVVTRTPLREGAQVKAGSVLVEISGRPLFALQGTLPAYRDLKPGAHGADVAQLQRALARLGHGTAPDPEGTFGAGTKRALTAFYASRGYEPLPATADGGAALTAAERAVTQAERAWEDAPKGKAKTRAAEDLAAAKAERAALEAVDGPMLPAAEVVFLRSVPARVDRLGTRVGAEAGPGAELLTVSSGDLVVQGGLGPEQRELVRAGQQVEILSEATGTTAEGTVTTVSEEAGRNVGDSQNAGDGGSGEGSGGGYAVLVEPTKKLPVKLAGQDVRLTVTAGSSKKKVLIVPVAAISAGADGKSVVTVYGADGSRRRTEVATSTTGDGFVAVRPLDGGRLRAGDRVIVGVTGGEAVTGGGDMTRGDAVTGGEAVTDGENAG</sequence>
<name>L1KXF7_9ACTN</name>
<dbReference type="InterPro" id="IPR036365">
    <property type="entry name" value="PGBD-like_sf"/>
</dbReference>
<dbReference type="Gene3D" id="1.10.101.10">
    <property type="entry name" value="PGBD-like superfamily/PGBD"/>
    <property type="match status" value="1"/>
</dbReference>
<dbReference type="PATRIC" id="fig|698759.3.peg.3835"/>
<gene>
    <name evidence="4" type="ORF">STRIP9103_06709</name>
</gene>
<dbReference type="InterPro" id="IPR002477">
    <property type="entry name" value="Peptidoglycan-bd-like"/>
</dbReference>
<dbReference type="GO" id="GO:1990281">
    <property type="term" value="C:efflux pump complex"/>
    <property type="evidence" value="ECO:0007669"/>
    <property type="project" value="TreeGrafter"/>
</dbReference>
<organism evidence="4 5">
    <name type="scientific">Streptomyces ipomoeae 91-03</name>
    <dbReference type="NCBI Taxonomy" id="698759"/>
    <lineage>
        <taxon>Bacteria</taxon>
        <taxon>Bacillati</taxon>
        <taxon>Actinomycetota</taxon>
        <taxon>Actinomycetes</taxon>
        <taxon>Kitasatosporales</taxon>
        <taxon>Streptomycetaceae</taxon>
        <taxon>Streptomyces</taxon>
    </lineage>
</organism>
<evidence type="ECO:0000256" key="1">
    <source>
        <dbReference type="SAM" id="MobiDB-lite"/>
    </source>
</evidence>
<evidence type="ECO:0000256" key="2">
    <source>
        <dbReference type="SAM" id="Phobius"/>
    </source>
</evidence>
<evidence type="ECO:0000313" key="4">
    <source>
        <dbReference type="EMBL" id="EKX65516.1"/>
    </source>
</evidence>
<keyword evidence="2" id="KW-0812">Transmembrane</keyword>